<dbReference type="OrthoDB" id="3190590at2"/>
<keyword evidence="1" id="KW-1133">Transmembrane helix</keyword>
<gene>
    <name evidence="2" type="ORF">SAMN05660836_01491</name>
</gene>
<keyword evidence="1" id="KW-0472">Membrane</keyword>
<feature type="transmembrane region" description="Helical" evidence="1">
    <location>
        <begin position="239"/>
        <end position="260"/>
    </location>
</feature>
<dbReference type="STRING" id="39841.SAMN05660836_01491"/>
<dbReference type="RefSeq" id="WP_093394681.1">
    <property type="nucleotide sequence ID" value="NZ_FOUU01000004.1"/>
</dbReference>
<evidence type="ECO:0000313" key="3">
    <source>
        <dbReference type="Proteomes" id="UP000199611"/>
    </source>
</evidence>
<feature type="transmembrane region" description="Helical" evidence="1">
    <location>
        <begin position="280"/>
        <end position="299"/>
    </location>
</feature>
<dbReference type="InterPro" id="IPR026366">
    <property type="entry name" value="Seleno_YedE"/>
</dbReference>
<keyword evidence="3" id="KW-1185">Reference proteome</keyword>
<evidence type="ECO:0000256" key="1">
    <source>
        <dbReference type="SAM" id="Phobius"/>
    </source>
</evidence>
<dbReference type="InterPro" id="IPR007272">
    <property type="entry name" value="Sulf_transp_TsuA/YedE"/>
</dbReference>
<feature type="transmembrane region" description="Helical" evidence="1">
    <location>
        <begin position="96"/>
        <end position="116"/>
    </location>
</feature>
<dbReference type="Pfam" id="PF04143">
    <property type="entry name" value="Sulf_transp"/>
    <property type="match status" value="1"/>
</dbReference>
<feature type="transmembrane region" description="Helical" evidence="1">
    <location>
        <begin position="157"/>
        <end position="179"/>
    </location>
</feature>
<feature type="transmembrane region" description="Helical" evidence="1">
    <location>
        <begin position="128"/>
        <end position="145"/>
    </location>
</feature>
<protein>
    <submittedName>
        <fullName evidence="2">Uncharacterized protein</fullName>
    </submittedName>
</protein>
<feature type="transmembrane region" description="Helical" evidence="1">
    <location>
        <begin position="67"/>
        <end position="84"/>
    </location>
</feature>
<dbReference type="NCBIfam" id="TIGR04112">
    <property type="entry name" value="seleno_YedE"/>
    <property type="match status" value="1"/>
</dbReference>
<organism evidence="2 3">
    <name type="scientific">Thermodesulforhabdus norvegica</name>
    <dbReference type="NCBI Taxonomy" id="39841"/>
    <lineage>
        <taxon>Bacteria</taxon>
        <taxon>Pseudomonadati</taxon>
        <taxon>Thermodesulfobacteriota</taxon>
        <taxon>Syntrophobacteria</taxon>
        <taxon>Syntrophobacterales</taxon>
        <taxon>Thermodesulforhabdaceae</taxon>
        <taxon>Thermodesulforhabdus</taxon>
    </lineage>
</organism>
<evidence type="ECO:0000313" key="2">
    <source>
        <dbReference type="EMBL" id="SFM79574.1"/>
    </source>
</evidence>
<feature type="transmembrane region" description="Helical" evidence="1">
    <location>
        <begin position="7"/>
        <end position="28"/>
    </location>
</feature>
<keyword evidence="1" id="KW-0812">Transmembrane</keyword>
<dbReference type="EMBL" id="FOUU01000004">
    <property type="protein sequence ID" value="SFM79574.1"/>
    <property type="molecule type" value="Genomic_DNA"/>
</dbReference>
<feature type="transmembrane region" description="Helical" evidence="1">
    <location>
        <begin position="337"/>
        <end position="357"/>
    </location>
</feature>
<reference evidence="2 3" key="1">
    <citation type="submission" date="2016-10" db="EMBL/GenBank/DDBJ databases">
        <authorList>
            <person name="de Groot N.N."/>
        </authorList>
    </citation>
    <scope>NUCLEOTIDE SEQUENCE [LARGE SCALE GENOMIC DNA]</scope>
    <source>
        <strain evidence="2 3">DSM 9990</strain>
    </source>
</reference>
<dbReference type="Proteomes" id="UP000199611">
    <property type="component" value="Unassembled WGS sequence"/>
</dbReference>
<proteinExistence type="predicted"/>
<feature type="transmembrane region" description="Helical" evidence="1">
    <location>
        <begin position="199"/>
        <end position="219"/>
    </location>
</feature>
<feature type="transmembrane region" description="Helical" evidence="1">
    <location>
        <begin position="311"/>
        <end position="331"/>
    </location>
</feature>
<name>A0A1I4TS79_9BACT</name>
<accession>A0A1I4TS79</accession>
<dbReference type="AlphaFoldDB" id="A0A1I4TS79"/>
<sequence>MSRWKHLFSTTAGILLSGAFIGVVATTLQKLGNPPNMGVCVACFERDIAGALGLHGAAVVQYLRPEIPGFVLGSLVAALLTGEFRPRCGSTPVVRFFLGVFAMIGALVFLGCPWRALLRLSAGDGNAILGLAGLAFGVWIGTLFFRKGYSLGRSKAAVPTAGWIFPAFMLLLILFRVLFPPLQDQVQSGILRYSLKGPGSQHAPLVVSVTAGLIVGFVAQRSRFCTMGALRDLFLFRHFHLFLGITGLFVAAFLTNLIYGQFHPGFAQQPIAHNQHLWNFLGMSLAGLAFALAGGCPGRQLILAGEGDGDAAVFVLGMIVGAAFSHNFGLAASPKGIGPHSVVALILGFLFCLWVGFTSREEEV</sequence>